<dbReference type="Proteomes" id="UP000800200">
    <property type="component" value="Unassembled WGS sequence"/>
</dbReference>
<dbReference type="PANTHER" id="PTHR33481:SF1">
    <property type="entry name" value="ENDONUCLEASE_EXONUCLEASE_PHOSPHATASE DOMAIN-CONTAINING PROTEIN-RELATED"/>
    <property type="match status" value="1"/>
</dbReference>
<sequence>MSNLITELLNGKAPGPDSILNKILKIVLLLIAQKLAQAVHQCLESGIIPTCLKELITIALCKEGKKDYSLPGSYQLIALENTLAKVIEKRVADMMAAAAERHELLP</sequence>
<proteinExistence type="predicted"/>
<dbReference type="AlphaFoldDB" id="A0A6A6DZA7"/>
<dbReference type="OrthoDB" id="3935025at2759"/>
<keyword evidence="2" id="KW-1185">Reference proteome</keyword>
<dbReference type="EMBL" id="ML994642">
    <property type="protein sequence ID" value="KAF2183538.1"/>
    <property type="molecule type" value="Genomic_DNA"/>
</dbReference>
<gene>
    <name evidence="1" type="ORF">K469DRAFT_582747</name>
</gene>
<evidence type="ECO:0000313" key="1">
    <source>
        <dbReference type="EMBL" id="KAF2183538.1"/>
    </source>
</evidence>
<protein>
    <submittedName>
        <fullName evidence="1">Uncharacterized protein</fullName>
    </submittedName>
</protein>
<name>A0A6A6DZA7_9PEZI</name>
<dbReference type="PANTHER" id="PTHR33481">
    <property type="entry name" value="REVERSE TRANSCRIPTASE"/>
    <property type="match status" value="1"/>
</dbReference>
<accession>A0A6A6DZA7</accession>
<reference evidence="1" key="1">
    <citation type="journal article" date="2020" name="Stud. Mycol.">
        <title>101 Dothideomycetes genomes: a test case for predicting lifestyles and emergence of pathogens.</title>
        <authorList>
            <person name="Haridas S."/>
            <person name="Albert R."/>
            <person name="Binder M."/>
            <person name="Bloem J."/>
            <person name="Labutti K."/>
            <person name="Salamov A."/>
            <person name="Andreopoulos B."/>
            <person name="Baker S."/>
            <person name="Barry K."/>
            <person name="Bills G."/>
            <person name="Bluhm B."/>
            <person name="Cannon C."/>
            <person name="Castanera R."/>
            <person name="Culley D."/>
            <person name="Daum C."/>
            <person name="Ezra D."/>
            <person name="Gonzalez J."/>
            <person name="Henrissat B."/>
            <person name="Kuo A."/>
            <person name="Liang C."/>
            <person name="Lipzen A."/>
            <person name="Lutzoni F."/>
            <person name="Magnuson J."/>
            <person name="Mondo S."/>
            <person name="Nolan M."/>
            <person name="Ohm R."/>
            <person name="Pangilinan J."/>
            <person name="Park H.-J."/>
            <person name="Ramirez L."/>
            <person name="Alfaro M."/>
            <person name="Sun H."/>
            <person name="Tritt A."/>
            <person name="Yoshinaga Y."/>
            <person name="Zwiers L.-H."/>
            <person name="Turgeon B."/>
            <person name="Goodwin S."/>
            <person name="Spatafora J."/>
            <person name="Crous P."/>
            <person name="Grigoriev I."/>
        </authorList>
    </citation>
    <scope>NUCLEOTIDE SEQUENCE</scope>
    <source>
        <strain evidence="1">CBS 207.26</strain>
    </source>
</reference>
<organism evidence="1 2">
    <name type="scientific">Zopfia rhizophila CBS 207.26</name>
    <dbReference type="NCBI Taxonomy" id="1314779"/>
    <lineage>
        <taxon>Eukaryota</taxon>
        <taxon>Fungi</taxon>
        <taxon>Dikarya</taxon>
        <taxon>Ascomycota</taxon>
        <taxon>Pezizomycotina</taxon>
        <taxon>Dothideomycetes</taxon>
        <taxon>Dothideomycetes incertae sedis</taxon>
        <taxon>Zopfiaceae</taxon>
        <taxon>Zopfia</taxon>
    </lineage>
</organism>
<evidence type="ECO:0000313" key="2">
    <source>
        <dbReference type="Proteomes" id="UP000800200"/>
    </source>
</evidence>